<dbReference type="AlphaFoldDB" id="R7RZD4"/>
<dbReference type="EMBL" id="JH687563">
    <property type="protein sequence ID" value="EIN03480.1"/>
    <property type="molecule type" value="Genomic_DNA"/>
</dbReference>
<dbReference type="GeneID" id="18882945"/>
<accession>R7RZD4</accession>
<protein>
    <submittedName>
        <fullName evidence="2">Uncharacterized protein</fullName>
    </submittedName>
</protein>
<evidence type="ECO:0000313" key="2">
    <source>
        <dbReference type="EMBL" id="EIN03480.1"/>
    </source>
</evidence>
<name>R7RZD4_PUNST</name>
<feature type="compositionally biased region" description="Basic and acidic residues" evidence="1">
    <location>
        <begin position="103"/>
        <end position="113"/>
    </location>
</feature>
<evidence type="ECO:0000256" key="1">
    <source>
        <dbReference type="SAM" id="MobiDB-lite"/>
    </source>
</evidence>
<feature type="compositionally biased region" description="Polar residues" evidence="1">
    <location>
        <begin position="198"/>
        <end position="207"/>
    </location>
</feature>
<gene>
    <name evidence="2" type="ORF">PUNSTDRAFT_48092</name>
</gene>
<proteinExistence type="predicted"/>
<dbReference type="RefSeq" id="XP_007389311.1">
    <property type="nucleotide sequence ID" value="XM_007389249.1"/>
</dbReference>
<feature type="region of interest" description="Disordered" evidence="1">
    <location>
        <begin position="89"/>
        <end position="216"/>
    </location>
</feature>
<keyword evidence="3" id="KW-1185">Reference proteome</keyword>
<organism evidence="2 3">
    <name type="scientific">Punctularia strigosozonata (strain HHB-11173)</name>
    <name type="common">White-rot fungus</name>
    <dbReference type="NCBI Taxonomy" id="741275"/>
    <lineage>
        <taxon>Eukaryota</taxon>
        <taxon>Fungi</taxon>
        <taxon>Dikarya</taxon>
        <taxon>Basidiomycota</taxon>
        <taxon>Agaricomycotina</taxon>
        <taxon>Agaricomycetes</taxon>
        <taxon>Corticiales</taxon>
        <taxon>Punctulariaceae</taxon>
        <taxon>Punctularia</taxon>
    </lineage>
</organism>
<reference evidence="3" key="1">
    <citation type="journal article" date="2012" name="Science">
        <title>The Paleozoic origin of enzymatic lignin decomposition reconstructed from 31 fungal genomes.</title>
        <authorList>
            <person name="Floudas D."/>
            <person name="Binder M."/>
            <person name="Riley R."/>
            <person name="Barry K."/>
            <person name="Blanchette R.A."/>
            <person name="Henrissat B."/>
            <person name="Martinez A.T."/>
            <person name="Otillar R."/>
            <person name="Spatafora J.W."/>
            <person name="Yadav J.S."/>
            <person name="Aerts A."/>
            <person name="Benoit I."/>
            <person name="Boyd A."/>
            <person name="Carlson A."/>
            <person name="Copeland A."/>
            <person name="Coutinho P.M."/>
            <person name="de Vries R.P."/>
            <person name="Ferreira P."/>
            <person name="Findley K."/>
            <person name="Foster B."/>
            <person name="Gaskell J."/>
            <person name="Glotzer D."/>
            <person name="Gorecki P."/>
            <person name="Heitman J."/>
            <person name="Hesse C."/>
            <person name="Hori C."/>
            <person name="Igarashi K."/>
            <person name="Jurgens J.A."/>
            <person name="Kallen N."/>
            <person name="Kersten P."/>
            <person name="Kohler A."/>
            <person name="Kuees U."/>
            <person name="Kumar T.K.A."/>
            <person name="Kuo A."/>
            <person name="LaButti K."/>
            <person name="Larrondo L.F."/>
            <person name="Lindquist E."/>
            <person name="Ling A."/>
            <person name="Lombard V."/>
            <person name="Lucas S."/>
            <person name="Lundell T."/>
            <person name="Martin R."/>
            <person name="McLaughlin D.J."/>
            <person name="Morgenstern I."/>
            <person name="Morin E."/>
            <person name="Murat C."/>
            <person name="Nagy L.G."/>
            <person name="Nolan M."/>
            <person name="Ohm R.A."/>
            <person name="Patyshakuliyeva A."/>
            <person name="Rokas A."/>
            <person name="Ruiz-Duenas F.J."/>
            <person name="Sabat G."/>
            <person name="Salamov A."/>
            <person name="Samejima M."/>
            <person name="Schmutz J."/>
            <person name="Slot J.C."/>
            <person name="St John F."/>
            <person name="Stenlid J."/>
            <person name="Sun H."/>
            <person name="Sun S."/>
            <person name="Syed K."/>
            <person name="Tsang A."/>
            <person name="Wiebenga A."/>
            <person name="Young D."/>
            <person name="Pisabarro A."/>
            <person name="Eastwood D.C."/>
            <person name="Martin F."/>
            <person name="Cullen D."/>
            <person name="Grigoriev I.V."/>
            <person name="Hibbett D.S."/>
        </authorList>
    </citation>
    <scope>NUCLEOTIDE SEQUENCE [LARGE SCALE GENOMIC DNA]</scope>
    <source>
        <strain evidence="3">HHB-11173 SS5</strain>
    </source>
</reference>
<dbReference type="OrthoDB" id="2686745at2759"/>
<evidence type="ECO:0000313" key="3">
    <source>
        <dbReference type="Proteomes" id="UP000054196"/>
    </source>
</evidence>
<sequence length="796" mass="90190">MKPKPTGRARRAYSVIDEMGLSQRKEEYNQIMLGIRTASRRLLDITQTYGKQDRHNIEKMKLELRHQFPILKNFEDTWPVDDLAKQALENDRAQQRKVTSTRKQPEVYEDEHSASSSDALRPQRKKQRAVGVSHANRRANWKSRFPCRQVRTTTRDQARADSSNVDATISAPDPDTGNGPVVFDAAPQVLSVEDESPRSGSAVSRQASPFPDSDTPEKYYVPVLPSDPGPNASSDFWSRVTFEVKENRPYTDSLKLSRMLLLSGVDAGFYSSPLVAKWVADWIESLCKHSRILQAWDVTFLLHITTHCIDIIRPHADAVFDVIEKTASADQLQLQQYEYKENEYSDSCVGNLENCIYYVDRLFDLVTKFAAQFPDTHQEAKRKLVIALMTAHANVISLIPSNYECKGQDDLSHRHCEAVTETLLSNLDLTKWTHLLREVIIRPGDGRTSLVDHWAPRVLEHALSFFSKDMIIEEVHNTLEYMERMHATGAKYIAWNSKMISSDCLEDIASIICLKYEKGGSDCGDLWSLALICRRTDEAHGDTKHGMKCLSSIRSSSPSQSPTKDYQAAFSEVDVDELHEIVDYLEDDVRELPEFVIHGVVKHCLDKDALEYLHKDDLLELFALFLAHTSVDLSYAYADILNIVDHHVGWLKLRALVIAQMLQRENLEDADYGKAIFKLGEISKRDQYAVEIAVPALIRICESSDARARQHIPYMLHLFAEVLRQSQNQSGTTRGRDVDYEGTISALRSFIQGPATHIFGLEMLNAYGLFSYPAITAHGNTVVHQDLFTAASVWGV</sequence>
<dbReference type="Proteomes" id="UP000054196">
    <property type="component" value="Unassembled WGS sequence"/>
</dbReference>
<dbReference type="KEGG" id="psq:PUNSTDRAFT_48092"/>
<dbReference type="HOGENOM" id="CLU_353057_0_0_1"/>